<evidence type="ECO:0000256" key="2">
    <source>
        <dbReference type="ARBA" id="ARBA00023002"/>
    </source>
</evidence>
<dbReference type="Pfam" id="PF02826">
    <property type="entry name" value="2-Hacid_dh_C"/>
    <property type="match status" value="1"/>
</dbReference>
<dbReference type="PANTHER" id="PTHR10996:SF178">
    <property type="entry name" value="2-HYDROXYACID DEHYDROGENASE YGL185C-RELATED"/>
    <property type="match status" value="1"/>
</dbReference>
<dbReference type="Pfam" id="PF00389">
    <property type="entry name" value="2-Hacid_dh"/>
    <property type="match status" value="1"/>
</dbReference>
<comment type="caution">
    <text evidence="7">The sequence shown here is derived from an EMBL/GenBank/DDBJ whole genome shotgun (WGS) entry which is preliminary data.</text>
</comment>
<dbReference type="GO" id="GO:0016618">
    <property type="term" value="F:hydroxypyruvate reductase [NAD(P)H] activity"/>
    <property type="evidence" value="ECO:0007669"/>
    <property type="project" value="TreeGrafter"/>
</dbReference>
<dbReference type="AlphaFoldDB" id="A0A6B0YTB4"/>
<dbReference type="EMBL" id="VXRG01000039">
    <property type="protein sequence ID" value="MXY92698.1"/>
    <property type="molecule type" value="Genomic_DNA"/>
</dbReference>
<dbReference type="PANTHER" id="PTHR10996">
    <property type="entry name" value="2-HYDROXYACID DEHYDROGENASE-RELATED"/>
    <property type="match status" value="1"/>
</dbReference>
<keyword evidence="2 4" id="KW-0560">Oxidoreductase</keyword>
<dbReference type="InterPro" id="IPR036291">
    <property type="entry name" value="NAD(P)-bd_dom_sf"/>
</dbReference>
<dbReference type="CDD" id="cd12167">
    <property type="entry name" value="2-Hacid_dh_8"/>
    <property type="match status" value="1"/>
</dbReference>
<dbReference type="InterPro" id="IPR050223">
    <property type="entry name" value="D-isomer_2-hydroxyacid_DH"/>
</dbReference>
<gene>
    <name evidence="7" type="ORF">F4Y42_04525</name>
</gene>
<dbReference type="SUPFAM" id="SSF52283">
    <property type="entry name" value="Formate/glycerate dehydrogenase catalytic domain-like"/>
    <property type="match status" value="1"/>
</dbReference>
<organism evidence="7">
    <name type="scientific">Caldilineaceae bacterium SB0664_bin_27</name>
    <dbReference type="NCBI Taxonomy" id="2605260"/>
    <lineage>
        <taxon>Bacteria</taxon>
        <taxon>Bacillati</taxon>
        <taxon>Chloroflexota</taxon>
        <taxon>Caldilineae</taxon>
        <taxon>Caldilineales</taxon>
        <taxon>Caldilineaceae</taxon>
    </lineage>
</organism>
<dbReference type="SUPFAM" id="SSF51735">
    <property type="entry name" value="NAD(P)-binding Rossmann-fold domains"/>
    <property type="match status" value="1"/>
</dbReference>
<sequence>MTQERKILYLPPVGLSEDILSSEAVSILESLGTVIWNELDRNYTDDELLEMIPGASVVVTSWGSPLITEDHVAAAGDLQIVGHAAGSVKTRLAESGHERGIVLLSAADVIAESVAEYTLWAMLSGQRNLWPYEQTMKVERGWKPAPNWPGHSLYSKKVGLVSASMVGRRVIGLLKPFHCDVSVYDPYLSQEDARLLEVRSVSLEEIFADSDIISVHAPITPETRKMITASHFRSVRDGALFVHTARSWVLDQDALVTELQKNRFNAYIDVFEPEPLSPDHPIRDLDNVFLSPHVSGHTVENRMRLVEEIVRDIQRFYNDEPLRLVVPYEKLKIMA</sequence>
<evidence type="ECO:0000259" key="6">
    <source>
        <dbReference type="Pfam" id="PF02826"/>
    </source>
</evidence>
<dbReference type="GO" id="GO:0005829">
    <property type="term" value="C:cytosol"/>
    <property type="evidence" value="ECO:0007669"/>
    <property type="project" value="TreeGrafter"/>
</dbReference>
<dbReference type="GO" id="GO:0051287">
    <property type="term" value="F:NAD binding"/>
    <property type="evidence" value="ECO:0007669"/>
    <property type="project" value="InterPro"/>
</dbReference>
<name>A0A6B0YTB4_9CHLR</name>
<protein>
    <submittedName>
        <fullName evidence="7">Hydroxyacid dehydrogenase</fullName>
    </submittedName>
</protein>
<proteinExistence type="inferred from homology"/>
<keyword evidence="3" id="KW-0520">NAD</keyword>
<accession>A0A6B0YTB4</accession>
<reference evidence="7" key="1">
    <citation type="submission" date="2019-09" db="EMBL/GenBank/DDBJ databases">
        <title>Characterisation of the sponge microbiome using genome-centric metagenomics.</title>
        <authorList>
            <person name="Engelberts J.P."/>
            <person name="Robbins S.J."/>
            <person name="De Goeij J.M."/>
            <person name="Aranda M."/>
            <person name="Bell S.C."/>
            <person name="Webster N.S."/>
        </authorList>
    </citation>
    <scope>NUCLEOTIDE SEQUENCE</scope>
    <source>
        <strain evidence="7">SB0664_bin_27</strain>
    </source>
</reference>
<evidence type="ECO:0000256" key="1">
    <source>
        <dbReference type="ARBA" id="ARBA00005854"/>
    </source>
</evidence>
<comment type="similarity">
    <text evidence="1 4">Belongs to the D-isomer specific 2-hydroxyacid dehydrogenase family.</text>
</comment>
<evidence type="ECO:0000256" key="3">
    <source>
        <dbReference type="ARBA" id="ARBA00023027"/>
    </source>
</evidence>
<evidence type="ECO:0000256" key="4">
    <source>
        <dbReference type="RuleBase" id="RU003719"/>
    </source>
</evidence>
<evidence type="ECO:0000313" key="7">
    <source>
        <dbReference type="EMBL" id="MXY92698.1"/>
    </source>
</evidence>
<dbReference type="InterPro" id="IPR006140">
    <property type="entry name" value="D-isomer_DH_NAD-bd"/>
</dbReference>
<evidence type="ECO:0000259" key="5">
    <source>
        <dbReference type="Pfam" id="PF00389"/>
    </source>
</evidence>
<feature type="domain" description="D-isomer specific 2-hydroxyacid dehydrogenase NAD-binding" evidence="6">
    <location>
        <begin position="120"/>
        <end position="295"/>
    </location>
</feature>
<dbReference type="Gene3D" id="3.40.50.720">
    <property type="entry name" value="NAD(P)-binding Rossmann-like Domain"/>
    <property type="match status" value="2"/>
</dbReference>
<dbReference type="InterPro" id="IPR006139">
    <property type="entry name" value="D-isomer_2_OHA_DH_cat_dom"/>
</dbReference>
<feature type="domain" description="D-isomer specific 2-hydroxyacid dehydrogenase catalytic" evidence="5">
    <location>
        <begin position="19"/>
        <end position="326"/>
    </location>
</feature>
<dbReference type="GO" id="GO:0030267">
    <property type="term" value="F:glyoxylate reductase (NADPH) activity"/>
    <property type="evidence" value="ECO:0007669"/>
    <property type="project" value="TreeGrafter"/>
</dbReference>